<dbReference type="Proteomes" id="UP000283530">
    <property type="component" value="Unassembled WGS sequence"/>
</dbReference>
<reference evidence="1 2" key="1">
    <citation type="journal article" date="2019" name="Nat. Plants">
        <title>Stout camphor tree genome fills gaps in understanding of flowering plant genome evolution.</title>
        <authorList>
            <person name="Chaw S.M."/>
            <person name="Liu Y.C."/>
            <person name="Wu Y.W."/>
            <person name="Wang H.Y."/>
            <person name="Lin C.I."/>
            <person name="Wu C.S."/>
            <person name="Ke H.M."/>
            <person name="Chang L.Y."/>
            <person name="Hsu C.Y."/>
            <person name="Yang H.T."/>
            <person name="Sudianto E."/>
            <person name="Hsu M.H."/>
            <person name="Wu K.P."/>
            <person name="Wang L.N."/>
            <person name="Leebens-Mack J.H."/>
            <person name="Tsai I.J."/>
        </authorList>
    </citation>
    <scope>NUCLEOTIDE SEQUENCE [LARGE SCALE GENOMIC DNA]</scope>
    <source>
        <strain evidence="2">cv. Chaw 1501</strain>
        <tissue evidence="1">Young leaves</tissue>
    </source>
</reference>
<sequence length="140" mass="15740">MVIERVVTVEYLEPSMSRDLLCKFPDNSAFDFDYEQSGIWSPLVPRTSVSLSALSAEKRKRFPYGPEKILNENLRNLNTKFQKAVKGKKKMGKKKSFVFPATPVHGASASVKGWSKVLKAASKHFKKHKGSSLQLKLPSK</sequence>
<dbReference type="OrthoDB" id="1678883at2759"/>
<dbReference type="AlphaFoldDB" id="A0A3S3NL81"/>
<evidence type="ECO:0000313" key="2">
    <source>
        <dbReference type="Proteomes" id="UP000283530"/>
    </source>
</evidence>
<protein>
    <submittedName>
        <fullName evidence="1">Uncharacterized protein</fullName>
    </submittedName>
</protein>
<dbReference type="EMBL" id="QPKB01000004">
    <property type="protein sequence ID" value="RWR81964.1"/>
    <property type="molecule type" value="Genomic_DNA"/>
</dbReference>
<name>A0A3S3NL81_9MAGN</name>
<keyword evidence="2" id="KW-1185">Reference proteome</keyword>
<organism evidence="1 2">
    <name type="scientific">Cinnamomum micranthum f. kanehirae</name>
    <dbReference type="NCBI Taxonomy" id="337451"/>
    <lineage>
        <taxon>Eukaryota</taxon>
        <taxon>Viridiplantae</taxon>
        <taxon>Streptophyta</taxon>
        <taxon>Embryophyta</taxon>
        <taxon>Tracheophyta</taxon>
        <taxon>Spermatophyta</taxon>
        <taxon>Magnoliopsida</taxon>
        <taxon>Magnoliidae</taxon>
        <taxon>Laurales</taxon>
        <taxon>Lauraceae</taxon>
        <taxon>Cinnamomum</taxon>
    </lineage>
</organism>
<evidence type="ECO:0000313" key="1">
    <source>
        <dbReference type="EMBL" id="RWR81964.1"/>
    </source>
</evidence>
<comment type="caution">
    <text evidence="1">The sequence shown here is derived from an EMBL/GenBank/DDBJ whole genome shotgun (WGS) entry which is preliminary data.</text>
</comment>
<accession>A0A3S3NL81</accession>
<proteinExistence type="predicted"/>
<dbReference type="PANTHER" id="PTHR34287">
    <property type="entry name" value="OS06G0551500 PROTEIN-RELATED"/>
    <property type="match status" value="1"/>
</dbReference>
<dbReference type="STRING" id="337451.A0A3S3NL81"/>
<dbReference type="PANTHER" id="PTHR34287:SF4">
    <property type="entry name" value="OS04G0504200 PROTEIN"/>
    <property type="match status" value="1"/>
</dbReference>
<gene>
    <name evidence="1" type="ORF">CKAN_01067000</name>
</gene>